<dbReference type="KEGG" id="uli:ETAA1_26770"/>
<dbReference type="PANTHER" id="PTHR23150:SF19">
    <property type="entry name" value="FORMYLGLYCINE-GENERATING ENZYME"/>
    <property type="match status" value="1"/>
</dbReference>
<reference evidence="4 5" key="1">
    <citation type="submission" date="2019-02" db="EMBL/GenBank/DDBJ databases">
        <title>Deep-cultivation of Planctomycetes and their phenomic and genomic characterization uncovers novel biology.</title>
        <authorList>
            <person name="Wiegand S."/>
            <person name="Jogler M."/>
            <person name="Boedeker C."/>
            <person name="Pinto D."/>
            <person name="Vollmers J."/>
            <person name="Rivas-Marin E."/>
            <person name="Kohn T."/>
            <person name="Peeters S.H."/>
            <person name="Heuer A."/>
            <person name="Rast P."/>
            <person name="Oberbeckmann S."/>
            <person name="Bunk B."/>
            <person name="Jeske O."/>
            <person name="Meyerdierks A."/>
            <person name="Storesund J.E."/>
            <person name="Kallscheuer N."/>
            <person name="Luecker S."/>
            <person name="Lage O.M."/>
            <person name="Pohl T."/>
            <person name="Merkel B.J."/>
            <person name="Hornburger P."/>
            <person name="Mueller R.-W."/>
            <person name="Bruemmer F."/>
            <person name="Labrenz M."/>
            <person name="Spormann A.M."/>
            <person name="Op den Camp H."/>
            <person name="Overmann J."/>
            <person name="Amann R."/>
            <person name="Jetten M.S.M."/>
            <person name="Mascher T."/>
            <person name="Medema M.H."/>
            <person name="Devos D.P."/>
            <person name="Kaster A.-K."/>
            <person name="Ovreas L."/>
            <person name="Rohde M."/>
            <person name="Galperin M.Y."/>
            <person name="Jogler C."/>
        </authorList>
    </citation>
    <scope>NUCLEOTIDE SEQUENCE [LARGE SCALE GENOMIC DNA]</scope>
    <source>
        <strain evidence="4 5">ETA_A1</strain>
    </source>
</reference>
<keyword evidence="2" id="KW-1133">Transmembrane helix</keyword>
<feature type="region of interest" description="Disordered" evidence="1">
    <location>
        <begin position="334"/>
        <end position="357"/>
    </location>
</feature>
<dbReference type="InterPro" id="IPR042095">
    <property type="entry name" value="SUMF_sf"/>
</dbReference>
<keyword evidence="5" id="KW-1185">Reference proteome</keyword>
<organism evidence="4 5">
    <name type="scientific">Urbifossiella limnaea</name>
    <dbReference type="NCBI Taxonomy" id="2528023"/>
    <lineage>
        <taxon>Bacteria</taxon>
        <taxon>Pseudomonadati</taxon>
        <taxon>Planctomycetota</taxon>
        <taxon>Planctomycetia</taxon>
        <taxon>Gemmatales</taxon>
        <taxon>Gemmataceae</taxon>
        <taxon>Urbifossiella</taxon>
    </lineage>
</organism>
<sequence>MSRRPKSPQPQPKRLSWLLIVAVVGVGALVGVLSVVGFKSGDPSDRVALGLADNAAGEMVLVPGGTFTMGRADGPADEQPAHEVTLAPFYLDKTEVTNAQFAAFVRATGYVTVAERKPDARKYPGADPEKLVPGSAVFYAAEASLDPRTWPAAYPPWWKYVPGACWRRPEGHGTDLTGKANFPAVQIAWDDAAAYARWAGKRLPTEAEWEYAARGGLANKPYCWGDAHQGQEGKWYANAHQGSFPKTDTGADGYAGVAPVGSFPANGYGLHDLSGNVWEWCADWYDPDYYARSPRSNPPGPDGGVLGPDGVAERVRRGGSYLCDDTYCKRYLPSARDKDPTDSSATHTGFRCAKNAP</sequence>
<dbReference type="InterPro" id="IPR016187">
    <property type="entry name" value="CTDL_fold"/>
</dbReference>
<dbReference type="EC" id="2.7.11.1" evidence="4"/>
<evidence type="ECO:0000313" key="5">
    <source>
        <dbReference type="Proteomes" id="UP000319576"/>
    </source>
</evidence>
<dbReference type="Proteomes" id="UP000319576">
    <property type="component" value="Chromosome"/>
</dbReference>
<evidence type="ECO:0000256" key="1">
    <source>
        <dbReference type="SAM" id="MobiDB-lite"/>
    </source>
</evidence>
<keyword evidence="2" id="KW-0472">Membrane</keyword>
<evidence type="ECO:0000259" key="3">
    <source>
        <dbReference type="Pfam" id="PF03781"/>
    </source>
</evidence>
<evidence type="ECO:0000256" key="2">
    <source>
        <dbReference type="SAM" id="Phobius"/>
    </source>
</evidence>
<dbReference type="Gene3D" id="3.90.1580.10">
    <property type="entry name" value="paralog of FGE (formylglycine-generating enzyme)"/>
    <property type="match status" value="1"/>
</dbReference>
<dbReference type="PANTHER" id="PTHR23150">
    <property type="entry name" value="SULFATASE MODIFYING FACTOR 1, 2"/>
    <property type="match status" value="1"/>
</dbReference>
<keyword evidence="4" id="KW-0418">Kinase</keyword>
<dbReference type="AlphaFoldDB" id="A0A517XT64"/>
<dbReference type="InterPro" id="IPR051043">
    <property type="entry name" value="Sulfatase_Mod_Factor_Kinase"/>
</dbReference>
<protein>
    <submittedName>
        <fullName evidence="4">Serine/threonine-protein kinase pkn1</fullName>
        <ecNumber evidence="4">2.7.11.1</ecNumber>
    </submittedName>
</protein>
<dbReference type="InterPro" id="IPR005532">
    <property type="entry name" value="SUMF_dom"/>
</dbReference>
<keyword evidence="2" id="KW-0812">Transmembrane</keyword>
<dbReference type="GO" id="GO:0120147">
    <property type="term" value="F:formylglycine-generating oxidase activity"/>
    <property type="evidence" value="ECO:0007669"/>
    <property type="project" value="TreeGrafter"/>
</dbReference>
<dbReference type="EMBL" id="CP036273">
    <property type="protein sequence ID" value="QDU20719.1"/>
    <property type="molecule type" value="Genomic_DNA"/>
</dbReference>
<dbReference type="RefSeq" id="WP_238389436.1">
    <property type="nucleotide sequence ID" value="NZ_CP036273.1"/>
</dbReference>
<dbReference type="SUPFAM" id="SSF56436">
    <property type="entry name" value="C-type lectin-like"/>
    <property type="match status" value="1"/>
</dbReference>
<feature type="domain" description="Sulfatase-modifying factor enzyme-like" evidence="3">
    <location>
        <begin position="57"/>
        <end position="354"/>
    </location>
</feature>
<feature type="transmembrane region" description="Helical" evidence="2">
    <location>
        <begin position="15"/>
        <end position="38"/>
    </location>
</feature>
<keyword evidence="4" id="KW-0808">Transferase</keyword>
<name>A0A517XT64_9BACT</name>
<evidence type="ECO:0000313" key="4">
    <source>
        <dbReference type="EMBL" id="QDU20719.1"/>
    </source>
</evidence>
<gene>
    <name evidence="4" type="primary">pkn1_9</name>
    <name evidence="4" type="ORF">ETAA1_26770</name>
</gene>
<dbReference type="Pfam" id="PF03781">
    <property type="entry name" value="FGE-sulfatase"/>
    <property type="match status" value="1"/>
</dbReference>
<accession>A0A517XT64</accession>
<dbReference type="GO" id="GO:0004674">
    <property type="term" value="F:protein serine/threonine kinase activity"/>
    <property type="evidence" value="ECO:0007669"/>
    <property type="project" value="UniProtKB-EC"/>
</dbReference>
<proteinExistence type="predicted"/>